<sequence length="150" mass="15897">MRSLFAIAVMALLPVFAVVGTAGAHTGTNAATPGNDSSHPWKSNGCGPSGAGLVIPDSMPGIFNFNHPCDHHDGCYGGSSRTGASPYWVSRQTCDSLFKADMIASCKWQHGSDLTKTWSARRCAGFTDTYYNAVRKSGKGSYKGPANLNY</sequence>
<dbReference type="Pfam" id="PF09056">
    <property type="entry name" value="Phospholip_A2_3"/>
    <property type="match status" value="1"/>
</dbReference>
<dbReference type="GO" id="GO:0050482">
    <property type="term" value="P:arachidonate secretion"/>
    <property type="evidence" value="ECO:0007669"/>
    <property type="project" value="InterPro"/>
</dbReference>
<evidence type="ECO:0000313" key="3">
    <source>
        <dbReference type="Proteomes" id="UP000727993"/>
    </source>
</evidence>
<evidence type="ECO:0008006" key="4">
    <source>
        <dbReference type="Google" id="ProtNLM"/>
    </source>
</evidence>
<dbReference type="EMBL" id="JADJZA010000007">
    <property type="protein sequence ID" value="MBK9297956.1"/>
    <property type="molecule type" value="Genomic_DNA"/>
</dbReference>
<name>A0A936TDT8_9ACTN</name>
<reference evidence="2 3" key="1">
    <citation type="submission" date="2020-10" db="EMBL/GenBank/DDBJ databases">
        <title>Connecting structure to function with the recovery of over 1000 high-quality activated sludge metagenome-assembled genomes encoding full-length rRNA genes using long-read sequencing.</title>
        <authorList>
            <person name="Singleton C.M."/>
            <person name="Petriglieri F."/>
            <person name="Kristensen J.M."/>
            <person name="Kirkegaard R.H."/>
            <person name="Michaelsen T.Y."/>
            <person name="Andersen M.H."/>
            <person name="Karst S.M."/>
            <person name="Dueholm M.S."/>
            <person name="Nielsen P.H."/>
            <person name="Albertsen M."/>
        </authorList>
    </citation>
    <scope>NUCLEOTIDE SEQUENCE [LARGE SCALE GENOMIC DNA]</scope>
    <source>
        <strain evidence="2">Lyne_18-Q3-R50-59_MAXAC.006</strain>
    </source>
</reference>
<organism evidence="2 3">
    <name type="scientific">Candidatus Neomicrothrix subdominans</name>
    <dbReference type="NCBI Taxonomy" id="2954438"/>
    <lineage>
        <taxon>Bacteria</taxon>
        <taxon>Bacillati</taxon>
        <taxon>Actinomycetota</taxon>
        <taxon>Acidimicrobiia</taxon>
        <taxon>Acidimicrobiales</taxon>
        <taxon>Microthrixaceae</taxon>
        <taxon>Candidatus Neomicrothrix</taxon>
    </lineage>
</organism>
<dbReference type="AlphaFoldDB" id="A0A936TDT8"/>
<dbReference type="InterPro" id="IPR015141">
    <property type="entry name" value="PLipase_A2_prok/fun"/>
</dbReference>
<dbReference type="Gene3D" id="1.20.90.10">
    <property type="entry name" value="Phospholipase A2 domain"/>
    <property type="match status" value="1"/>
</dbReference>
<dbReference type="GO" id="GO:0006644">
    <property type="term" value="P:phospholipid metabolic process"/>
    <property type="evidence" value="ECO:0007669"/>
    <property type="project" value="InterPro"/>
</dbReference>
<dbReference type="SUPFAM" id="SSF48619">
    <property type="entry name" value="Phospholipase A2, PLA2"/>
    <property type="match status" value="1"/>
</dbReference>
<feature type="signal peptide" evidence="1">
    <location>
        <begin position="1"/>
        <end position="24"/>
    </location>
</feature>
<feature type="chain" id="PRO_5037528182" description="Prokaryotic phospholipase A2" evidence="1">
    <location>
        <begin position="25"/>
        <end position="150"/>
    </location>
</feature>
<evidence type="ECO:0000256" key="1">
    <source>
        <dbReference type="SAM" id="SignalP"/>
    </source>
</evidence>
<dbReference type="Proteomes" id="UP000727993">
    <property type="component" value="Unassembled WGS sequence"/>
</dbReference>
<proteinExistence type="predicted"/>
<protein>
    <recommendedName>
        <fullName evidence="4">Prokaryotic phospholipase A2</fullName>
    </recommendedName>
</protein>
<evidence type="ECO:0000313" key="2">
    <source>
        <dbReference type="EMBL" id="MBK9297956.1"/>
    </source>
</evidence>
<dbReference type="InterPro" id="IPR036444">
    <property type="entry name" value="PLipase_A2_dom_sf"/>
</dbReference>
<gene>
    <name evidence="2" type="ORF">IPN02_14205</name>
</gene>
<keyword evidence="1" id="KW-0732">Signal</keyword>
<dbReference type="GO" id="GO:0004623">
    <property type="term" value="F:phospholipase A2 activity"/>
    <property type="evidence" value="ECO:0007669"/>
    <property type="project" value="InterPro"/>
</dbReference>
<accession>A0A936TDT8</accession>
<comment type="caution">
    <text evidence="2">The sequence shown here is derived from an EMBL/GenBank/DDBJ whole genome shotgun (WGS) entry which is preliminary data.</text>
</comment>